<dbReference type="Gene3D" id="3.40.50.300">
    <property type="entry name" value="P-loop containing nucleotide triphosphate hydrolases"/>
    <property type="match status" value="1"/>
</dbReference>
<keyword evidence="8" id="KW-1185">Reference proteome</keyword>
<dbReference type="PROSITE" id="PS00061">
    <property type="entry name" value="ADH_SHORT"/>
    <property type="match status" value="1"/>
</dbReference>
<evidence type="ECO:0000259" key="5">
    <source>
        <dbReference type="Pfam" id="PF24809"/>
    </source>
</evidence>
<dbReference type="Proteomes" id="UP001150942">
    <property type="component" value="Unassembled WGS sequence"/>
</dbReference>
<evidence type="ECO:0000256" key="1">
    <source>
        <dbReference type="ARBA" id="ARBA00006484"/>
    </source>
</evidence>
<comment type="similarity">
    <text evidence="1">Belongs to the short-chain dehydrogenases/reductases (SDR) family.</text>
</comment>
<dbReference type="InterPro" id="IPR056125">
    <property type="entry name" value="DUF7708"/>
</dbReference>
<dbReference type="PRINTS" id="PR00081">
    <property type="entry name" value="GDHRDH"/>
</dbReference>
<name>A0A9W9MUD0_9EURO</name>
<reference evidence="7" key="2">
    <citation type="journal article" date="2023" name="IMA Fungus">
        <title>Comparative genomic study of the Penicillium genus elucidates a diverse pangenome and 15 lateral gene transfer events.</title>
        <authorList>
            <person name="Petersen C."/>
            <person name="Sorensen T."/>
            <person name="Nielsen M.R."/>
            <person name="Sondergaard T.E."/>
            <person name="Sorensen J.L."/>
            <person name="Fitzpatrick D.A."/>
            <person name="Frisvad J.C."/>
            <person name="Nielsen K.L."/>
        </authorList>
    </citation>
    <scope>NUCLEOTIDE SEQUENCE</scope>
    <source>
        <strain evidence="7">IBT 20477</strain>
    </source>
</reference>
<dbReference type="InterPro" id="IPR002347">
    <property type="entry name" value="SDR_fam"/>
</dbReference>
<dbReference type="PANTHER" id="PTHR24321:SF8">
    <property type="entry name" value="ESTRADIOL 17-BETA-DEHYDROGENASE 8-RELATED"/>
    <property type="match status" value="1"/>
</dbReference>
<dbReference type="PANTHER" id="PTHR24321">
    <property type="entry name" value="DEHYDROGENASES, SHORT CHAIN"/>
    <property type="match status" value="1"/>
</dbReference>
<accession>A0A9W9MUD0</accession>
<keyword evidence="2" id="KW-0677">Repeat</keyword>
<evidence type="ECO:0000313" key="8">
    <source>
        <dbReference type="Proteomes" id="UP001150942"/>
    </source>
</evidence>
<dbReference type="Pfam" id="PF00106">
    <property type="entry name" value="adh_short"/>
    <property type="match status" value="1"/>
</dbReference>
<dbReference type="InterPro" id="IPR027417">
    <property type="entry name" value="P-loop_NTPase"/>
</dbReference>
<dbReference type="SUPFAM" id="SSF51735">
    <property type="entry name" value="NAD(P)-binding Rossmann-fold domains"/>
    <property type="match status" value="1"/>
</dbReference>
<dbReference type="OrthoDB" id="7464126at2759"/>
<dbReference type="Pfam" id="PF24809">
    <property type="entry name" value="DUF7708"/>
    <property type="match status" value="1"/>
</dbReference>
<dbReference type="InterPro" id="IPR036291">
    <property type="entry name" value="NAD(P)-bd_dom_sf"/>
</dbReference>
<dbReference type="EMBL" id="JAPQKQ010000002">
    <property type="protein sequence ID" value="KAJ5207661.1"/>
    <property type="molecule type" value="Genomic_DNA"/>
</dbReference>
<organism evidence="7 8">
    <name type="scientific">Penicillium cf. viridicatum</name>
    <dbReference type="NCBI Taxonomy" id="2972119"/>
    <lineage>
        <taxon>Eukaryota</taxon>
        <taxon>Fungi</taxon>
        <taxon>Dikarya</taxon>
        <taxon>Ascomycota</taxon>
        <taxon>Pezizomycotina</taxon>
        <taxon>Eurotiomycetes</taxon>
        <taxon>Eurotiomycetidae</taxon>
        <taxon>Eurotiales</taxon>
        <taxon>Aspergillaceae</taxon>
        <taxon>Penicillium</taxon>
    </lineage>
</organism>
<dbReference type="SUPFAM" id="SSF52540">
    <property type="entry name" value="P-loop containing nucleoside triphosphate hydrolases"/>
    <property type="match status" value="1"/>
</dbReference>
<evidence type="ECO:0000256" key="2">
    <source>
        <dbReference type="ARBA" id="ARBA00022737"/>
    </source>
</evidence>
<dbReference type="InterPro" id="IPR036770">
    <property type="entry name" value="Ankyrin_rpt-contain_sf"/>
</dbReference>
<feature type="domain" description="DUF7708" evidence="5">
    <location>
        <begin position="292"/>
        <end position="439"/>
    </location>
</feature>
<feature type="domain" description="Nephrocystin 3-like N-terminal" evidence="6">
    <location>
        <begin position="500"/>
        <end position="673"/>
    </location>
</feature>
<dbReference type="Gene3D" id="1.25.40.20">
    <property type="entry name" value="Ankyrin repeat-containing domain"/>
    <property type="match status" value="1"/>
</dbReference>
<evidence type="ECO:0000256" key="3">
    <source>
        <dbReference type="ARBA" id="ARBA00022857"/>
    </source>
</evidence>
<proteinExistence type="inferred from homology"/>
<evidence type="ECO:0000256" key="4">
    <source>
        <dbReference type="ARBA" id="ARBA00023002"/>
    </source>
</evidence>
<keyword evidence="4" id="KW-0560">Oxidoreductase</keyword>
<dbReference type="GO" id="GO:0016491">
    <property type="term" value="F:oxidoreductase activity"/>
    <property type="evidence" value="ECO:0007669"/>
    <property type="project" value="UniProtKB-KW"/>
</dbReference>
<dbReference type="InterPro" id="IPR020904">
    <property type="entry name" value="Sc_DH/Rdtase_CS"/>
</dbReference>
<sequence length="1684" mass="189084">MNVPEAPIFPLLEGKVAIITGAAQGMGKATASVFLRAGAKVVIADVKAEQGAQVAEELSALGEVRFVETDISKSEDVQNLIKQTVSAFGKLDVAINNAAMSPDQTPLIDFDESYWRRLMDVSLTGTALCCKYQMQQMENQGSKGSIVNIASINAYSPQPNMPAYTAAKHALLGLTKHAATEGGPRGIRVNAIAPGAIFSEMSVAALEIMGTTHDEFAPKSLWMTAKAKLDNVDQNLLDFDNDDGIKRTRENELDILESVEQTTREAYDKCIRKRWHITIPGKGKKIIIRDLLSKVAHWVELFKSVGDQVVQYDPGHAALPWAGARFLLQIAINDFGKFDFVVQGAERIARMTARYRIIEQIYAKKGSAASEQLEEAVVRVYGSILKYLVEAKRYFEHKTGVRLLKSGLLGQNDFQDLLEKMEADERLVDRCASLVQEMETFHSLRDTLSRVAQPISQVSLHLNKFDDHLDSIQRRQMLDWLSTQPYLDHHTTIKLRVLDGTCQWVLQHPGFTEWKGESTNSLLWLHGAQGTGKSCLASVVIDEGINVSSQIEDFAHAYFYCSRSTAEPQRGNAQSILGCIARQLSSPSSDQPLAPPTLSLYRKIHLADGSTRAPSLCECRDLILELTEAHSRTTIVIDALDECAREERAELVEALEYIIDNSASLVKAFVTSREEGDLRLSIQEHFGVHVTWVENGSDIEKFVNFETDRLVEKNQLLASIRVKATKEDLRALIKEDTIYKASGMFRWAQLQLQSLRWIRTERDIRFAMSTIPRPLSELYEDLYTKALEITEETDQALFRNTLKWMLCTTRVLDWEDFSQTITSFVEIQVHEIDEEFILDLLSNFVISQTTQEGNRTLRFAHLSVREFLETKPEYSTESSNTFAAEVCLLKLIQASGSPSAEQFLGRMALGDEGTVILSEIDSYRKGIHDYSLRNWNVHCVRAGEVNRSDEKLHLFHLLRYFLFDDSDSNCPLKCWVHSRQRRKMEGVRGEHLLVLLHNYHRSRDRGVLLSCVFGFGEVLRTNHYHELDDDVKEACILAAVTHSQYYIWEYLMGETKGRLLQKRVLSALVENGDIEPLKLFLTLTEPDLITVPVILDAHWAGTEIIELLLDHNKNLHITTELIEESRSSYSAIEALLSRSPNVLITSEILKNVIADIPIVHLREILDKNGGSIITCEVIASASYYGSRDGMRAKTELLLGCTGQIKGTERAMMQAVSSHENSEVIEILLNHGWPVTENVMVRAATRGKVAPFELMLKAGGPITSKVIVGGARNINDGARMVKLLVSLMNRPLDDELWVQMMLQCAQNTWGNPETLQVLLEMKPGLKVPEEVLIACTENSIKGNVILDVILEDNREMEVTEAVIVNALKELDYDETILKLLDRHGSTNISSQMLLGAAQNRRFADEMTKLLLQRTATIEKPSSVVVDAVIRNRYSGYKTLQMLESYFGQLDLCKANVRTAAESGNHPMLTLVLDRYSITDATPSVLLAAAAKGSLEVMKHLLKLNNAVATQEILIGASGNSGCSIDMLRMLWKFAPHIKVCPEMFLNAAYPTDVEFLFSRVKDSQLYQDILNAVMTTKEIPNDWHDWVSVPTLNLILESEFEVAVTDGFIMDTLKAGRGWLLKTLFAHGKDIEVSQDMVNTAVELAVELEDYRPLQVLVKYGNSRELNLHDARVILHNFLWGVSEE</sequence>
<evidence type="ECO:0000313" key="7">
    <source>
        <dbReference type="EMBL" id="KAJ5207661.1"/>
    </source>
</evidence>
<keyword evidence="3" id="KW-0521">NADP</keyword>
<evidence type="ECO:0000259" key="6">
    <source>
        <dbReference type="Pfam" id="PF24883"/>
    </source>
</evidence>
<reference evidence="7" key="1">
    <citation type="submission" date="2022-11" db="EMBL/GenBank/DDBJ databases">
        <authorList>
            <person name="Petersen C."/>
        </authorList>
    </citation>
    <scope>NUCLEOTIDE SEQUENCE</scope>
    <source>
        <strain evidence="7">IBT 20477</strain>
    </source>
</reference>
<dbReference type="PRINTS" id="PR00080">
    <property type="entry name" value="SDRFAMILY"/>
</dbReference>
<dbReference type="Pfam" id="PF24883">
    <property type="entry name" value="NPHP3_N"/>
    <property type="match status" value="1"/>
</dbReference>
<dbReference type="FunFam" id="3.40.50.720:FF:000084">
    <property type="entry name" value="Short-chain dehydrogenase reductase"/>
    <property type="match status" value="1"/>
</dbReference>
<dbReference type="Gene3D" id="3.40.50.720">
    <property type="entry name" value="NAD(P)-binding Rossmann-like Domain"/>
    <property type="match status" value="1"/>
</dbReference>
<protein>
    <submittedName>
        <fullName evidence="7">Short-chain dehydrogenase/reductase SDR</fullName>
    </submittedName>
</protein>
<dbReference type="InterPro" id="IPR056884">
    <property type="entry name" value="NPHP3-like_N"/>
</dbReference>
<dbReference type="CDD" id="cd05233">
    <property type="entry name" value="SDR_c"/>
    <property type="match status" value="1"/>
</dbReference>
<comment type="caution">
    <text evidence="7">The sequence shown here is derived from an EMBL/GenBank/DDBJ whole genome shotgun (WGS) entry which is preliminary data.</text>
</comment>
<gene>
    <name evidence="7" type="ORF">N7449_002040</name>
</gene>